<accession>A0A6G8F2A3</accession>
<sequence length="62" mass="7082">MGAFKIWSNGHDYAVDGKTDTGLIKSAENFATKRNEFAVHRYETAENRDMLLKAFLNNQQNC</sequence>
<dbReference type="EMBL" id="MN990728">
    <property type="protein sequence ID" value="QIM10346.1"/>
    <property type="molecule type" value="Genomic_DNA"/>
</dbReference>
<proteinExistence type="predicted"/>
<reference evidence="1" key="1">
    <citation type="journal article" date="2020" name="J. ISSAAS">
        <title>Lactobacilli and other gastrointestinal microbiota of Peromyscus leucopus, reservoir host for agents of Lyme disease and other zoonoses in North America.</title>
        <authorList>
            <person name="Milovic A."/>
            <person name="Bassam K."/>
            <person name="Shao H."/>
            <person name="Chatzistamou I."/>
            <person name="Tufts D.M."/>
            <person name="Diuk-Wasser M."/>
            <person name="Barbour A.G."/>
        </authorList>
    </citation>
    <scope>NUCLEOTIDE SEQUENCE</scope>
    <source>
        <strain evidence="1">LL90</strain>
    </source>
</reference>
<name>A0A6G8F2A3_9PROT</name>
<dbReference type="AlphaFoldDB" id="A0A6G8F2A3"/>
<organism evidence="1">
    <name type="scientific">uncultured Alphaproteobacteria bacterium</name>
    <dbReference type="NCBI Taxonomy" id="91750"/>
    <lineage>
        <taxon>Bacteria</taxon>
        <taxon>Pseudomonadati</taxon>
        <taxon>Pseudomonadota</taxon>
        <taxon>Alphaproteobacteria</taxon>
        <taxon>environmental samples</taxon>
    </lineage>
</organism>
<protein>
    <submittedName>
        <fullName evidence="1">Uncharacterized protein</fullName>
    </submittedName>
</protein>
<evidence type="ECO:0000313" key="1">
    <source>
        <dbReference type="EMBL" id="QIM10346.1"/>
    </source>
</evidence>
<gene>
    <name evidence="1" type="ORF">PlAlph_1000</name>
</gene>